<accession>A0A191UEH2</accession>
<dbReference type="KEGG" id="pwu:A8O14_04470"/>
<evidence type="ECO:0000313" key="2">
    <source>
        <dbReference type="Proteomes" id="UP000078463"/>
    </source>
</evidence>
<dbReference type="PANTHER" id="PTHR31793">
    <property type="entry name" value="4-HYDROXYBENZOYL-COA THIOESTERASE FAMILY MEMBER"/>
    <property type="match status" value="1"/>
</dbReference>
<organism evidence="1 2">
    <name type="scientific">Polynucleobacter wuianus</name>
    <dbReference type="NCBI Taxonomy" id="1743168"/>
    <lineage>
        <taxon>Bacteria</taxon>
        <taxon>Pseudomonadati</taxon>
        <taxon>Pseudomonadota</taxon>
        <taxon>Betaproteobacteria</taxon>
        <taxon>Burkholderiales</taxon>
        <taxon>Burkholderiaceae</taxon>
        <taxon>Polynucleobacter</taxon>
    </lineage>
</organism>
<gene>
    <name evidence="1" type="ORF">A8O14_04470</name>
</gene>
<dbReference type="AlphaFoldDB" id="A0A191UEH2"/>
<proteinExistence type="predicted"/>
<dbReference type="SUPFAM" id="SSF54637">
    <property type="entry name" value="Thioesterase/thiol ester dehydrase-isomerase"/>
    <property type="match status" value="1"/>
</dbReference>
<dbReference type="InterPro" id="IPR029069">
    <property type="entry name" value="HotDog_dom_sf"/>
</dbReference>
<sequence length="139" mass="15853">MRIVIPEERKLVHEMILPIRWGDMDAYGHVNNTVYFRYMEQARVEWITSLGYEVAPGRESMLMMNGFCNFYKQLSYPGDLILKTSIGTIGRTSMDVYTSMALSTAPDEEAAIGGATMVWVDLTTNKSAPWPEHVLEKLR</sequence>
<dbReference type="Gene3D" id="3.10.129.10">
    <property type="entry name" value="Hotdog Thioesterase"/>
    <property type="match status" value="1"/>
</dbReference>
<dbReference type="Proteomes" id="UP000078463">
    <property type="component" value="Chromosome"/>
</dbReference>
<dbReference type="PANTHER" id="PTHR31793:SF24">
    <property type="entry name" value="LONG-CHAIN ACYL-COA THIOESTERASE FADM"/>
    <property type="match status" value="1"/>
</dbReference>
<evidence type="ECO:0000313" key="1">
    <source>
        <dbReference type="EMBL" id="ANI99414.1"/>
    </source>
</evidence>
<dbReference type="OrthoDB" id="9799036at2"/>
<dbReference type="GO" id="GO:0047617">
    <property type="term" value="F:fatty acyl-CoA hydrolase activity"/>
    <property type="evidence" value="ECO:0007669"/>
    <property type="project" value="TreeGrafter"/>
</dbReference>
<dbReference type="CDD" id="cd00586">
    <property type="entry name" value="4HBT"/>
    <property type="match status" value="1"/>
</dbReference>
<dbReference type="STRING" id="1743168.A8O14_04470"/>
<dbReference type="Pfam" id="PF13279">
    <property type="entry name" value="4HBT_2"/>
    <property type="match status" value="1"/>
</dbReference>
<reference evidence="2" key="1">
    <citation type="submission" date="2016-05" db="EMBL/GenBank/DDBJ databases">
        <title>Polynucleobacter sp. QLW-P1FAT50C-4 genome.</title>
        <authorList>
            <person name="Hahn M.W."/>
        </authorList>
    </citation>
    <scope>NUCLEOTIDE SEQUENCE [LARGE SCALE GENOMIC DNA]</scope>
    <source>
        <strain evidence="2">QLW-P1FAT50C-4</strain>
    </source>
</reference>
<keyword evidence="2" id="KW-1185">Reference proteome</keyword>
<protein>
    <submittedName>
        <fullName evidence="1">Thioesterase</fullName>
    </submittedName>
</protein>
<name>A0A191UEH2_9BURK</name>
<dbReference type="EMBL" id="CP015922">
    <property type="protein sequence ID" value="ANI99414.1"/>
    <property type="molecule type" value="Genomic_DNA"/>
</dbReference>
<dbReference type="RefSeq" id="WP_068948430.1">
    <property type="nucleotide sequence ID" value="NZ_CP015922.1"/>
</dbReference>
<dbReference type="InterPro" id="IPR050563">
    <property type="entry name" value="4-hydroxybenzoyl-CoA_TE"/>
</dbReference>